<dbReference type="AlphaFoldDB" id="D0LZK0"/>
<evidence type="ECO:0000313" key="11">
    <source>
        <dbReference type="EMBL" id="ACY17979.1"/>
    </source>
</evidence>
<dbReference type="InterPro" id="IPR050131">
    <property type="entry name" value="Peptidase_S8_subtilisin-like"/>
</dbReference>
<proteinExistence type="inferred from homology"/>
<dbReference type="GO" id="GO:0006508">
    <property type="term" value="P:proteolysis"/>
    <property type="evidence" value="ECO:0007669"/>
    <property type="project" value="UniProtKB-KW"/>
</dbReference>
<feature type="domain" description="DUF5942" evidence="10">
    <location>
        <begin position="507"/>
        <end position="634"/>
    </location>
</feature>
<dbReference type="SUPFAM" id="SSF52743">
    <property type="entry name" value="Subtilisin-like"/>
    <property type="match status" value="1"/>
</dbReference>
<keyword evidence="6 7" id="KW-0720">Serine protease</keyword>
<dbReference type="InterPro" id="IPR015500">
    <property type="entry name" value="Peptidase_S8_subtilisin-rel"/>
</dbReference>
<evidence type="ECO:0000313" key="12">
    <source>
        <dbReference type="Proteomes" id="UP000001880"/>
    </source>
</evidence>
<dbReference type="HOGENOM" id="CLU_011263_15_4_7"/>
<dbReference type="CDD" id="cd07484">
    <property type="entry name" value="Peptidases_S8_Thermitase_like"/>
    <property type="match status" value="1"/>
</dbReference>
<dbReference type="InterPro" id="IPR023828">
    <property type="entry name" value="Peptidase_S8_Ser-AS"/>
</dbReference>
<keyword evidence="8" id="KW-1133">Transmembrane helix</keyword>
<dbReference type="GO" id="GO:0005576">
    <property type="term" value="C:extracellular region"/>
    <property type="evidence" value="ECO:0007669"/>
    <property type="project" value="UniProtKB-SubCell"/>
</dbReference>
<dbReference type="InterPro" id="IPR034084">
    <property type="entry name" value="Thermitase-like_dom"/>
</dbReference>
<dbReference type="PANTHER" id="PTHR43806">
    <property type="entry name" value="PEPTIDASE S8"/>
    <property type="match status" value="1"/>
</dbReference>
<evidence type="ECO:0000259" key="9">
    <source>
        <dbReference type="Pfam" id="PF00082"/>
    </source>
</evidence>
<feature type="active site" description="Charge relay system" evidence="7">
    <location>
        <position position="237"/>
    </location>
</feature>
<keyword evidence="12" id="KW-1185">Reference proteome</keyword>
<dbReference type="InterPro" id="IPR000209">
    <property type="entry name" value="Peptidase_S8/S53_dom"/>
</dbReference>
<dbReference type="EMBL" id="CP001804">
    <property type="protein sequence ID" value="ACY17979.1"/>
    <property type="molecule type" value="Genomic_DNA"/>
</dbReference>
<evidence type="ECO:0000256" key="3">
    <source>
        <dbReference type="ARBA" id="ARBA00022525"/>
    </source>
</evidence>
<evidence type="ECO:0000256" key="8">
    <source>
        <dbReference type="SAM" id="Phobius"/>
    </source>
</evidence>
<comment type="subcellular location">
    <subcellularLocation>
        <location evidence="1">Secreted</location>
    </subcellularLocation>
</comment>
<feature type="transmembrane region" description="Helical" evidence="8">
    <location>
        <begin position="475"/>
        <end position="493"/>
    </location>
</feature>
<keyword evidence="3" id="KW-0964">Secreted</keyword>
<evidence type="ECO:0000256" key="7">
    <source>
        <dbReference type="PROSITE-ProRule" id="PRU01240"/>
    </source>
</evidence>
<dbReference type="Pfam" id="PF00082">
    <property type="entry name" value="Peptidase_S8"/>
    <property type="match status" value="1"/>
</dbReference>
<reference evidence="11 12" key="1">
    <citation type="journal article" date="2010" name="Stand. Genomic Sci.">
        <title>Complete genome sequence of Haliangium ochraceum type strain (SMP-2).</title>
        <authorList>
            <consortium name="US DOE Joint Genome Institute (JGI-PGF)"/>
            <person name="Ivanova N."/>
            <person name="Daum C."/>
            <person name="Lang E."/>
            <person name="Abt B."/>
            <person name="Kopitz M."/>
            <person name="Saunders E."/>
            <person name="Lapidus A."/>
            <person name="Lucas S."/>
            <person name="Glavina Del Rio T."/>
            <person name="Nolan M."/>
            <person name="Tice H."/>
            <person name="Copeland A."/>
            <person name="Cheng J.F."/>
            <person name="Chen F."/>
            <person name="Bruce D."/>
            <person name="Goodwin L."/>
            <person name="Pitluck S."/>
            <person name="Mavromatis K."/>
            <person name="Pati A."/>
            <person name="Mikhailova N."/>
            <person name="Chen A."/>
            <person name="Palaniappan K."/>
            <person name="Land M."/>
            <person name="Hauser L."/>
            <person name="Chang Y.J."/>
            <person name="Jeffries C.D."/>
            <person name="Detter J.C."/>
            <person name="Brettin T."/>
            <person name="Rohde M."/>
            <person name="Goker M."/>
            <person name="Bristow J."/>
            <person name="Markowitz V."/>
            <person name="Eisen J.A."/>
            <person name="Hugenholtz P."/>
            <person name="Kyrpides N.C."/>
            <person name="Klenk H.P."/>
        </authorList>
    </citation>
    <scope>NUCLEOTIDE SEQUENCE [LARGE SCALE GENOMIC DNA]</scope>
    <source>
        <strain evidence="12">DSM 14365 / CIP 107738 / JCM 11303 / AJ 13395 / SMP-2</strain>
    </source>
</reference>
<keyword evidence="8" id="KW-0472">Membrane</keyword>
<dbReference type="InterPro" id="IPR036852">
    <property type="entry name" value="Peptidase_S8/S53_dom_sf"/>
</dbReference>
<dbReference type="eggNOG" id="COG1404">
    <property type="taxonomic scope" value="Bacteria"/>
</dbReference>
<feature type="transmembrane region" description="Helical" evidence="8">
    <location>
        <begin position="582"/>
        <end position="604"/>
    </location>
</feature>
<evidence type="ECO:0000256" key="2">
    <source>
        <dbReference type="ARBA" id="ARBA00011073"/>
    </source>
</evidence>
<feature type="active site" description="Charge relay system" evidence="7">
    <location>
        <position position="196"/>
    </location>
</feature>
<evidence type="ECO:0000256" key="4">
    <source>
        <dbReference type="ARBA" id="ARBA00022670"/>
    </source>
</evidence>
<dbReference type="KEGG" id="hoh:Hoch_5496"/>
<dbReference type="Pfam" id="PF19366">
    <property type="entry name" value="DUF5942"/>
    <property type="match status" value="1"/>
</dbReference>
<feature type="transmembrane region" description="Helical" evidence="8">
    <location>
        <begin position="616"/>
        <end position="633"/>
    </location>
</feature>
<protein>
    <submittedName>
        <fullName evidence="11">Peptidase S8 and S53 subtilisin kexin sedolisin</fullName>
    </submittedName>
</protein>
<evidence type="ECO:0000256" key="5">
    <source>
        <dbReference type="ARBA" id="ARBA00022801"/>
    </source>
</evidence>
<dbReference type="Gene3D" id="3.40.50.200">
    <property type="entry name" value="Peptidase S8/S53 domain"/>
    <property type="match status" value="1"/>
</dbReference>
<keyword evidence="5 7" id="KW-0378">Hydrolase</keyword>
<keyword evidence="4 7" id="KW-0645">Protease</keyword>
<name>D0LZK0_HALO1</name>
<organism evidence="11 12">
    <name type="scientific">Haliangium ochraceum (strain DSM 14365 / JCM 11303 / SMP-2)</name>
    <dbReference type="NCBI Taxonomy" id="502025"/>
    <lineage>
        <taxon>Bacteria</taxon>
        <taxon>Pseudomonadati</taxon>
        <taxon>Myxococcota</taxon>
        <taxon>Polyangia</taxon>
        <taxon>Haliangiales</taxon>
        <taxon>Kofleriaceae</taxon>
        <taxon>Haliangium</taxon>
    </lineage>
</organism>
<evidence type="ECO:0000256" key="6">
    <source>
        <dbReference type="ARBA" id="ARBA00022825"/>
    </source>
</evidence>
<accession>D0LZK0</accession>
<dbReference type="PROSITE" id="PS00138">
    <property type="entry name" value="SUBTILASE_SER"/>
    <property type="match status" value="1"/>
</dbReference>
<feature type="domain" description="Peptidase S8/S53" evidence="9">
    <location>
        <begin position="187"/>
        <end position="457"/>
    </location>
</feature>
<evidence type="ECO:0000259" key="10">
    <source>
        <dbReference type="Pfam" id="PF19366"/>
    </source>
</evidence>
<dbReference type="GO" id="GO:0004252">
    <property type="term" value="F:serine-type endopeptidase activity"/>
    <property type="evidence" value="ECO:0007669"/>
    <property type="project" value="UniProtKB-UniRule"/>
</dbReference>
<comment type="similarity">
    <text evidence="2 7">Belongs to the peptidase S8 family.</text>
</comment>
<keyword evidence="8" id="KW-0812">Transmembrane</keyword>
<sequence length="635" mass="67275">MSEQHLFQRKTRSIYWLLLISAMVALWCSARSQPSETADSRQDARDAAQAAAGGDSAAADWLADIDPDDILIDLRDDISSDVVADIEARFDLDLELVSAQSEDERLYRAHVAPARRDAVLHALSELPAVEIAEPDASVQLGPVADFAAAPAVDDDIDWDSYPNDPMFKFQWHMNQIGMPEAWKMADGDGVIVAVIDTGVAHGAQGRFHVVPDLDGVPFVKPYNFVNNNEQAHDDHGHGTHVAGTIAQLTHNGVGVAGIARKVQIMPLKVLSASGSGSVAAIADAIHYAADNGAKVINMSLGGRFPSRILKKAVEYAHDQGVVVVCAAGNDGRAKVSYPAAYPGAFAVAATQYDETTTFYSNWGKEIAIAAPGGNTRVDQNNDGMPDGVLQNTIAIGDPTQNDYYPYMGTSMASPHVAGVAALVVGEGVTEPAAVERILRESARAPAGHSSFDEKRYGAGIMDAPAAIEKARAATGGWQLLLGLLVAGGLAASVRRRGLLFAPLGPTYLLGVMVGASGLFFLPYLGLSLEGMFLGDLLTRGLPSWDLALFGPAGHGNALFFSALIPLGLVTALYGVRRLRAPLAGLAAGIAGHLLFHAVVRIIDIQYVPNALMLDELWLGLNALLCLGLGFLVLRR</sequence>
<feature type="transmembrane region" description="Helical" evidence="8">
    <location>
        <begin position="546"/>
        <end position="575"/>
    </location>
</feature>
<dbReference type="PRINTS" id="PR00723">
    <property type="entry name" value="SUBTILISIN"/>
</dbReference>
<gene>
    <name evidence="11" type="ordered locus">Hoch_5496</name>
</gene>
<dbReference type="PROSITE" id="PS51892">
    <property type="entry name" value="SUBTILASE"/>
    <property type="match status" value="1"/>
</dbReference>
<dbReference type="PANTHER" id="PTHR43806:SF11">
    <property type="entry name" value="CEREVISIN-RELATED"/>
    <property type="match status" value="1"/>
</dbReference>
<feature type="active site" description="Charge relay system" evidence="7">
    <location>
        <position position="410"/>
    </location>
</feature>
<feature type="transmembrane region" description="Helical" evidence="8">
    <location>
        <begin position="505"/>
        <end position="526"/>
    </location>
</feature>
<dbReference type="InterPro" id="IPR045986">
    <property type="entry name" value="DUF5942"/>
</dbReference>
<dbReference type="STRING" id="502025.Hoch_5496"/>
<dbReference type="Proteomes" id="UP000001880">
    <property type="component" value="Chromosome"/>
</dbReference>
<evidence type="ECO:0000256" key="1">
    <source>
        <dbReference type="ARBA" id="ARBA00004613"/>
    </source>
</evidence>